<dbReference type="OrthoDB" id="9805215at2"/>
<feature type="domain" description="MTTase N-terminal" evidence="8">
    <location>
        <begin position="1"/>
        <end position="109"/>
    </location>
</feature>
<evidence type="ECO:0000259" key="8">
    <source>
        <dbReference type="PROSITE" id="PS51449"/>
    </source>
</evidence>
<evidence type="ECO:0000313" key="10">
    <source>
        <dbReference type="EMBL" id="QOQ87049.1"/>
    </source>
</evidence>
<dbReference type="PANTHER" id="PTHR11918">
    <property type="entry name" value="RADICAL SAM PROTEINS"/>
    <property type="match status" value="1"/>
</dbReference>
<organism evidence="10 11">
    <name type="scientific">Campylobacter corcagiensis</name>
    <dbReference type="NCBI Taxonomy" id="1448857"/>
    <lineage>
        <taxon>Bacteria</taxon>
        <taxon>Pseudomonadati</taxon>
        <taxon>Campylobacterota</taxon>
        <taxon>Epsilonproteobacteria</taxon>
        <taxon>Campylobacterales</taxon>
        <taxon>Campylobacteraceae</taxon>
        <taxon>Campylobacter</taxon>
    </lineage>
</organism>
<evidence type="ECO:0000256" key="6">
    <source>
        <dbReference type="ARBA" id="ARBA00023004"/>
    </source>
</evidence>
<dbReference type="InterPro" id="IPR013848">
    <property type="entry name" value="Methylthiotransferase_N"/>
</dbReference>
<dbReference type="NCBIfam" id="TIGR00089">
    <property type="entry name" value="MiaB/RimO family radical SAM methylthiotransferase"/>
    <property type="match status" value="1"/>
</dbReference>
<dbReference type="InterPro" id="IPR058240">
    <property type="entry name" value="rSAM_sf"/>
</dbReference>
<sequence length="416" mass="47378">MKVYFKTFGCRTNIYDSEIMKNSINFDEICNDESLADTIVVNSCTVTNGADSDVRTYISRMKRAGKRVLLTGCGAVFKGKELLDDGKVDGVFGMSRKLEISDFLKNSTKFYEFGDSSTTEKGSVTNFSNHSKAFLKIQEGCNFKCSYCIIPHVRGIARSESEEKLLNEAKNLVENGFCEIVLTGTNIGSYGSDSGTNLGELLKKLSLIKGIKRIRLGSLEPSQIDDSFREILKESWLERHLHIALQHTSQKMLSLMRRRNTAIKDIELFCELSDMGFALGTDFIVGHPGESDEIWSEALSNFKKFPLTHIHAFIYSKRDGTRSAELLKEFGEINGKISKQRLKEIQNIVNLNNLEFRKKLYNEPLNVLFEQKNGEFWSGFDQFYNRVYLKSDQDLRNKFIEVRDYEIKDSGNFAKA</sequence>
<keyword evidence="3 10" id="KW-0808">Transferase</keyword>
<dbReference type="SMART" id="SM00729">
    <property type="entry name" value="Elp3"/>
    <property type="match status" value="1"/>
</dbReference>
<dbReference type="GO" id="GO:0051539">
    <property type="term" value="F:4 iron, 4 sulfur cluster binding"/>
    <property type="evidence" value="ECO:0007669"/>
    <property type="project" value="UniProtKB-KW"/>
</dbReference>
<evidence type="ECO:0000256" key="7">
    <source>
        <dbReference type="ARBA" id="ARBA00023014"/>
    </source>
</evidence>
<dbReference type="SFLD" id="SFLDS00029">
    <property type="entry name" value="Radical_SAM"/>
    <property type="match status" value="1"/>
</dbReference>
<keyword evidence="2" id="KW-0004">4Fe-4S</keyword>
<dbReference type="InterPro" id="IPR023404">
    <property type="entry name" value="rSAM_horseshoe"/>
</dbReference>
<comment type="cofactor">
    <cofactor evidence="1">
        <name>[4Fe-4S] cluster</name>
        <dbReference type="ChEBI" id="CHEBI:49883"/>
    </cofactor>
</comment>
<dbReference type="GO" id="GO:0046872">
    <property type="term" value="F:metal ion binding"/>
    <property type="evidence" value="ECO:0007669"/>
    <property type="project" value="UniProtKB-KW"/>
</dbReference>
<dbReference type="GO" id="GO:0035598">
    <property type="term" value="F:tRNA (N(6)-L-threonylcarbamoyladenosine(37)-C(2))-methylthiotransferase activity"/>
    <property type="evidence" value="ECO:0007669"/>
    <property type="project" value="TreeGrafter"/>
</dbReference>
<dbReference type="CDD" id="cd01335">
    <property type="entry name" value="Radical_SAM"/>
    <property type="match status" value="1"/>
</dbReference>
<name>A0A7M1LEQ2_9BACT</name>
<dbReference type="SFLD" id="SFLDG01082">
    <property type="entry name" value="B12-binding_domain_containing"/>
    <property type="match status" value="1"/>
</dbReference>
<keyword evidence="7" id="KW-0411">Iron-sulfur</keyword>
<dbReference type="PROSITE" id="PS51918">
    <property type="entry name" value="RADICAL_SAM"/>
    <property type="match status" value="1"/>
</dbReference>
<dbReference type="Proteomes" id="UP000594749">
    <property type="component" value="Chromosome"/>
</dbReference>
<dbReference type="Pfam" id="PF04055">
    <property type="entry name" value="Radical_SAM"/>
    <property type="match status" value="1"/>
</dbReference>
<dbReference type="PROSITE" id="PS51449">
    <property type="entry name" value="MTTASE_N"/>
    <property type="match status" value="1"/>
</dbReference>
<evidence type="ECO:0000313" key="11">
    <source>
        <dbReference type="Proteomes" id="UP000594749"/>
    </source>
</evidence>
<dbReference type="Gene3D" id="3.40.50.12160">
    <property type="entry name" value="Methylthiotransferase, N-terminal domain"/>
    <property type="match status" value="1"/>
</dbReference>
<evidence type="ECO:0000256" key="1">
    <source>
        <dbReference type="ARBA" id="ARBA00001966"/>
    </source>
</evidence>
<proteinExistence type="predicted"/>
<dbReference type="InterPro" id="IPR006638">
    <property type="entry name" value="Elp3/MiaA/NifB-like_rSAM"/>
</dbReference>
<dbReference type="PROSITE" id="PS01278">
    <property type="entry name" value="MTTASE_RADICAL"/>
    <property type="match status" value="1"/>
</dbReference>
<dbReference type="InterPro" id="IPR038135">
    <property type="entry name" value="Methylthiotransferase_N_sf"/>
</dbReference>
<dbReference type="InterPro" id="IPR005839">
    <property type="entry name" value="Methylthiotransferase"/>
</dbReference>
<dbReference type="PANTHER" id="PTHR11918:SF45">
    <property type="entry name" value="THREONYLCARBAMOYLADENOSINE TRNA METHYLTHIOTRANSFERASE"/>
    <property type="match status" value="1"/>
</dbReference>
<accession>A0A7M1LEQ2</accession>
<dbReference type="EMBL" id="CP063078">
    <property type="protein sequence ID" value="QOQ87049.1"/>
    <property type="molecule type" value="Genomic_DNA"/>
</dbReference>
<dbReference type="InterPro" id="IPR006467">
    <property type="entry name" value="MiaB-like_bact"/>
</dbReference>
<evidence type="ECO:0000256" key="5">
    <source>
        <dbReference type="ARBA" id="ARBA00022723"/>
    </source>
</evidence>
<protein>
    <submittedName>
        <fullName evidence="10">tRNA (N(6)-L-threonylcarbamoyladenosine(37)-C(2))-methylthiotransferase MtaB</fullName>
    </submittedName>
</protein>
<dbReference type="InterPro" id="IPR007197">
    <property type="entry name" value="rSAM"/>
</dbReference>
<evidence type="ECO:0000256" key="4">
    <source>
        <dbReference type="ARBA" id="ARBA00022691"/>
    </source>
</evidence>
<keyword evidence="4" id="KW-0949">S-adenosyl-L-methionine</keyword>
<dbReference type="Gene3D" id="3.80.30.20">
    <property type="entry name" value="tm_1862 like domain"/>
    <property type="match status" value="1"/>
</dbReference>
<evidence type="ECO:0000259" key="9">
    <source>
        <dbReference type="PROSITE" id="PS51918"/>
    </source>
</evidence>
<feature type="domain" description="Radical SAM core" evidence="9">
    <location>
        <begin position="127"/>
        <end position="352"/>
    </location>
</feature>
<dbReference type="RefSeq" id="WP_025803405.1">
    <property type="nucleotide sequence ID" value="NZ_CP053842.1"/>
</dbReference>
<dbReference type="NCBIfam" id="TIGR01579">
    <property type="entry name" value="MiaB-like-C"/>
    <property type="match status" value="1"/>
</dbReference>
<keyword evidence="11" id="KW-1185">Reference proteome</keyword>
<dbReference type="InterPro" id="IPR020612">
    <property type="entry name" value="Methylthiotransferase_CS"/>
</dbReference>
<dbReference type="AlphaFoldDB" id="A0A7M1LEQ2"/>
<reference evidence="10 11" key="1">
    <citation type="submission" date="2020-10" db="EMBL/GenBank/DDBJ databases">
        <title>Campylobacter and Helicobacter PacBio genomes.</title>
        <authorList>
            <person name="Lane C."/>
        </authorList>
    </citation>
    <scope>NUCLEOTIDE SEQUENCE [LARGE SCALE GENOMIC DNA]</scope>
    <source>
        <strain evidence="10 11">2016D-0077</strain>
    </source>
</reference>
<dbReference type="Pfam" id="PF00919">
    <property type="entry name" value="UPF0004"/>
    <property type="match status" value="1"/>
</dbReference>
<evidence type="ECO:0000256" key="2">
    <source>
        <dbReference type="ARBA" id="ARBA00022485"/>
    </source>
</evidence>
<dbReference type="SUPFAM" id="SSF102114">
    <property type="entry name" value="Radical SAM enzymes"/>
    <property type="match status" value="1"/>
</dbReference>
<keyword evidence="6" id="KW-0408">Iron</keyword>
<gene>
    <name evidence="10" type="primary">mtaB</name>
    <name evidence="10" type="ORF">IMC76_07500</name>
</gene>
<evidence type="ECO:0000256" key="3">
    <source>
        <dbReference type="ARBA" id="ARBA00022679"/>
    </source>
</evidence>
<keyword evidence="5" id="KW-0479">Metal-binding</keyword>